<proteinExistence type="predicted"/>
<keyword evidence="7" id="KW-1185">Reference proteome</keyword>
<dbReference type="Proteomes" id="UP001057481">
    <property type="component" value="Unassembled WGS sequence"/>
</dbReference>
<evidence type="ECO:0000256" key="4">
    <source>
        <dbReference type="ARBA" id="ARBA00023136"/>
    </source>
</evidence>
<feature type="transmembrane region" description="Helical" evidence="5">
    <location>
        <begin position="89"/>
        <end position="108"/>
    </location>
</feature>
<dbReference type="InterPro" id="IPR010899">
    <property type="entry name" value="UPF0344"/>
</dbReference>
<keyword evidence="3 5" id="KW-1133">Transmembrane helix</keyword>
<evidence type="ECO:0000256" key="1">
    <source>
        <dbReference type="ARBA" id="ARBA00022475"/>
    </source>
</evidence>
<sequence>MFHLVTSALLLCSTLIIIFAKTNKKVKAFSMFNRFFYLIFLITGLLLARYTFANHFILTIFKIILAFGLIICLEILAASKTQTHLSKKFLFLIFILFMLVCVTGFILHNQF</sequence>
<dbReference type="EMBL" id="JAGMVS010000065">
    <property type="protein sequence ID" value="MCM2437573.1"/>
    <property type="molecule type" value="Genomic_DNA"/>
</dbReference>
<evidence type="ECO:0000256" key="5">
    <source>
        <dbReference type="SAM" id="Phobius"/>
    </source>
</evidence>
<gene>
    <name evidence="6" type="ORF">KAK10_06590</name>
</gene>
<reference evidence="6" key="1">
    <citation type="submission" date="2021-04" db="EMBL/GenBank/DDBJ databases">
        <title>Taxonomic assessment of Weissella genus.</title>
        <authorList>
            <person name="Fanelli F."/>
            <person name="Chieffi D."/>
            <person name="Dell'Aquila A."/>
            <person name="Gyu-Sung C."/>
            <person name="Franz C.M.A.P."/>
            <person name="Fusco V."/>
        </authorList>
    </citation>
    <scope>NUCLEOTIDE SEQUENCE</scope>
    <source>
        <strain evidence="6">LMG 25373</strain>
    </source>
</reference>
<name>A0ABT0VKA5_9LACO</name>
<protein>
    <submittedName>
        <fullName evidence="6">DUF1516 family protein</fullName>
    </submittedName>
</protein>
<evidence type="ECO:0000256" key="2">
    <source>
        <dbReference type="ARBA" id="ARBA00022692"/>
    </source>
</evidence>
<comment type="caution">
    <text evidence="6">The sequence shown here is derived from an EMBL/GenBank/DDBJ whole genome shotgun (WGS) entry which is preliminary data.</text>
</comment>
<dbReference type="Pfam" id="PF07457">
    <property type="entry name" value="DUF1516"/>
    <property type="match status" value="1"/>
</dbReference>
<feature type="transmembrane region" description="Helical" evidence="5">
    <location>
        <begin position="6"/>
        <end position="23"/>
    </location>
</feature>
<keyword evidence="4 5" id="KW-0472">Membrane</keyword>
<evidence type="ECO:0000313" key="6">
    <source>
        <dbReference type="EMBL" id="MCM2437573.1"/>
    </source>
</evidence>
<feature type="transmembrane region" description="Helical" evidence="5">
    <location>
        <begin position="35"/>
        <end position="52"/>
    </location>
</feature>
<feature type="transmembrane region" description="Helical" evidence="5">
    <location>
        <begin position="58"/>
        <end position="77"/>
    </location>
</feature>
<keyword evidence="1" id="KW-1003">Cell membrane</keyword>
<accession>A0ABT0VKA5</accession>
<organism evidence="6 7">
    <name type="scientific">Periweissella beninensis</name>
    <dbReference type="NCBI Taxonomy" id="504936"/>
    <lineage>
        <taxon>Bacteria</taxon>
        <taxon>Bacillati</taxon>
        <taxon>Bacillota</taxon>
        <taxon>Bacilli</taxon>
        <taxon>Lactobacillales</taxon>
        <taxon>Lactobacillaceae</taxon>
        <taxon>Periweissella</taxon>
    </lineage>
</organism>
<evidence type="ECO:0000313" key="7">
    <source>
        <dbReference type="Proteomes" id="UP001057481"/>
    </source>
</evidence>
<keyword evidence="2 5" id="KW-0812">Transmembrane</keyword>
<evidence type="ECO:0000256" key="3">
    <source>
        <dbReference type="ARBA" id="ARBA00022989"/>
    </source>
</evidence>